<organism evidence="2 3">
    <name type="scientific">Candidatus Obscuribacter phosphatis</name>
    <dbReference type="NCBI Taxonomy" id="1906157"/>
    <lineage>
        <taxon>Bacteria</taxon>
        <taxon>Bacillati</taxon>
        <taxon>Candidatus Melainabacteria</taxon>
        <taxon>Candidatus Obscuribacterales</taxon>
        <taxon>Candidatus Obscuribacteraceae</taxon>
        <taxon>Candidatus Obscuribacter</taxon>
    </lineage>
</organism>
<dbReference type="AlphaFoldDB" id="A0A8J7PD95"/>
<proteinExistence type="predicted"/>
<evidence type="ECO:0000313" key="3">
    <source>
        <dbReference type="Proteomes" id="UP000664277"/>
    </source>
</evidence>
<protein>
    <submittedName>
        <fullName evidence="2">Uncharacterized protein</fullName>
    </submittedName>
</protein>
<evidence type="ECO:0000313" key="2">
    <source>
        <dbReference type="EMBL" id="MBN8661016.1"/>
    </source>
</evidence>
<dbReference type="EMBL" id="JAFLCK010000015">
    <property type="protein sequence ID" value="MBN8661016.1"/>
    <property type="molecule type" value="Genomic_DNA"/>
</dbReference>
<comment type="caution">
    <text evidence="2">The sequence shown here is derived from an EMBL/GenBank/DDBJ whole genome shotgun (WGS) entry which is preliminary data.</text>
</comment>
<feature type="region of interest" description="Disordered" evidence="1">
    <location>
        <begin position="1"/>
        <end position="28"/>
    </location>
</feature>
<name>A0A8J7PD95_9BACT</name>
<reference evidence="2" key="1">
    <citation type="submission" date="2021-02" db="EMBL/GenBank/DDBJ databases">
        <title>Genome-Resolved Metagenomics of a Microbial Community Performing Photosynthetic Biological Nutrient Removal.</title>
        <authorList>
            <person name="Mcdaniel E.A."/>
        </authorList>
    </citation>
    <scope>NUCLEOTIDE SEQUENCE</scope>
    <source>
        <strain evidence="2">UWPOB_OBS1</strain>
    </source>
</reference>
<dbReference type="Proteomes" id="UP000664277">
    <property type="component" value="Unassembled WGS sequence"/>
</dbReference>
<sequence length="193" mass="20748">MNTTVQTTPAPAKASSPRRSRFPGKESGSVSFNLTALGRQLLKEQAAAAGVSNGDYVEMLIRERAGMPPLRLPPQAKQTGPKGGAKSFFFGKNRGTTTAVCVTPMAHRLLDEQVAASRMSRGDYIEYLLREKSGLIEETFKTYAQQQAAAQAAAPAQPQTNFAPPAQPVVEVTYAQPVITPVTPVTDWSNNNN</sequence>
<evidence type="ECO:0000256" key="1">
    <source>
        <dbReference type="SAM" id="MobiDB-lite"/>
    </source>
</evidence>
<gene>
    <name evidence="2" type="ORF">J0M35_11670</name>
</gene>
<accession>A0A8J7PD95</accession>